<keyword evidence="2" id="KW-1185">Reference proteome</keyword>
<dbReference type="Gene3D" id="2.180.10.10">
    <property type="entry name" value="RHS repeat-associated core"/>
    <property type="match status" value="1"/>
</dbReference>
<reference evidence="1 2" key="1">
    <citation type="submission" date="2022-08" db="EMBL/GenBank/DDBJ databases">
        <authorList>
            <person name="Li F."/>
        </authorList>
    </citation>
    <scope>NUCLEOTIDE SEQUENCE [LARGE SCALE GENOMIC DNA]</scope>
    <source>
        <strain evidence="1 2">10F1B-8-1</strain>
    </source>
</reference>
<evidence type="ECO:0000313" key="1">
    <source>
        <dbReference type="EMBL" id="MCS0499778.1"/>
    </source>
</evidence>
<gene>
    <name evidence="1" type="ORF">NUH29_09480</name>
</gene>
<proteinExistence type="predicted"/>
<comment type="caution">
    <text evidence="1">The sequence shown here is derived from an EMBL/GenBank/DDBJ whole genome shotgun (WGS) entry which is preliminary data.</text>
</comment>
<dbReference type="RefSeq" id="WP_258798854.1">
    <property type="nucleotide sequence ID" value="NZ_JANTHX010000007.1"/>
</dbReference>
<protein>
    <recommendedName>
        <fullName evidence="3">YD repeat-containing protein</fullName>
    </recommendedName>
</protein>
<dbReference type="Proteomes" id="UP001205337">
    <property type="component" value="Unassembled WGS sequence"/>
</dbReference>
<evidence type="ECO:0008006" key="3">
    <source>
        <dbReference type="Google" id="ProtNLM"/>
    </source>
</evidence>
<sequence>MTPAGGNLSSTGPGATLAYDAHGNTTLLGTDQLVYDLADRHTSTVLDDGTIIEYVRDATNRIVQRTVKTGPSDPSPEVTK</sequence>
<evidence type="ECO:0000313" key="2">
    <source>
        <dbReference type="Proteomes" id="UP001205337"/>
    </source>
</evidence>
<dbReference type="EMBL" id="JANTHX010000007">
    <property type="protein sequence ID" value="MCS0499778.1"/>
    <property type="molecule type" value="Genomic_DNA"/>
</dbReference>
<organism evidence="1 2">
    <name type="scientific">Protaetiibacter mangrovi</name>
    <dbReference type="NCBI Taxonomy" id="2970926"/>
    <lineage>
        <taxon>Bacteria</taxon>
        <taxon>Bacillati</taxon>
        <taxon>Actinomycetota</taxon>
        <taxon>Actinomycetes</taxon>
        <taxon>Micrococcales</taxon>
        <taxon>Microbacteriaceae</taxon>
        <taxon>Protaetiibacter</taxon>
    </lineage>
</organism>
<accession>A0ABT1ZGE9</accession>
<name>A0ABT1ZGE9_9MICO</name>